<evidence type="ECO:0000313" key="21">
    <source>
        <dbReference type="Proteomes" id="UP001271007"/>
    </source>
</evidence>
<evidence type="ECO:0000256" key="6">
    <source>
        <dbReference type="ARBA" id="ARBA00022737"/>
    </source>
</evidence>
<dbReference type="InterPro" id="IPR050800">
    <property type="entry name" value="ARTD/PARP"/>
</dbReference>
<keyword evidence="8" id="KW-0863">Zinc-finger</keyword>
<feature type="domain" description="PARP alpha-helical" evidence="18">
    <location>
        <begin position="230"/>
        <end position="355"/>
    </location>
</feature>
<dbReference type="SMART" id="SM00773">
    <property type="entry name" value="WGR"/>
    <property type="match status" value="1"/>
</dbReference>
<reference evidence="20" key="1">
    <citation type="submission" date="2023-04" db="EMBL/GenBank/DDBJ databases">
        <title>Black Yeasts Isolated from many extreme environments.</title>
        <authorList>
            <person name="Coleine C."/>
            <person name="Stajich J.E."/>
            <person name="Selbmann L."/>
        </authorList>
    </citation>
    <scope>NUCLEOTIDE SEQUENCE</scope>
    <source>
        <strain evidence="20">CCFEE 5312</strain>
    </source>
</reference>
<feature type="compositionally biased region" description="Low complexity" evidence="16">
    <location>
        <begin position="10"/>
        <end position="20"/>
    </location>
</feature>
<evidence type="ECO:0000256" key="16">
    <source>
        <dbReference type="SAM" id="MobiDB-lite"/>
    </source>
</evidence>
<protein>
    <recommendedName>
        <fullName evidence="15">Poly [ADP-ribose] polymerase</fullName>
        <shortName evidence="15">PARP</shortName>
        <ecNumber evidence="15">2.4.2.-</ecNumber>
    </recommendedName>
</protein>
<evidence type="ECO:0000259" key="18">
    <source>
        <dbReference type="PROSITE" id="PS51060"/>
    </source>
</evidence>
<dbReference type="InterPro" id="IPR012317">
    <property type="entry name" value="Poly(ADP-ribose)pol_cat_dom"/>
</dbReference>
<evidence type="ECO:0000256" key="10">
    <source>
        <dbReference type="ARBA" id="ARBA00023027"/>
    </source>
</evidence>
<dbReference type="PROSITE" id="PS51059">
    <property type="entry name" value="PARP_CATALYTIC"/>
    <property type="match status" value="1"/>
</dbReference>
<comment type="caution">
    <text evidence="20">The sequence shown here is derived from an EMBL/GenBank/DDBJ whole genome shotgun (WGS) entry which is preliminary data.</text>
</comment>
<dbReference type="PANTHER" id="PTHR10459">
    <property type="entry name" value="DNA LIGASE"/>
    <property type="match status" value="1"/>
</dbReference>
<keyword evidence="12" id="KW-0539">Nucleus</keyword>
<dbReference type="SUPFAM" id="SSF47587">
    <property type="entry name" value="Domain of poly(ADP-ribose) polymerase"/>
    <property type="match status" value="1"/>
</dbReference>
<keyword evidence="7" id="KW-0013">ADP-ribosylation</keyword>
<sequence length="596" mass="66117">MPPKKRAAKRAASPAAAADADAPRKQPKRGKAKAEPIDDEPEVNDTEPKPEPEEDVDEQPPAKQKGKGKQKEESKPAPEFKKAQAATGSSHIPLDDGAPGSYCVYVDPDTAEIYDASLNQTNASGNNNKFYRIQLLTNGKTFQTWTRWGRVGEFGQHATLGGGSFQEALSHYEKKFKDKSGLKWDDRGEKPKANKYVFVERSYEPDDSEDEELAAKAVASRERNGYSPPKCTLATLVKSLMELIFNQQYFEATMAALNYDSTKLPLGKLSKATIKRGYEALKELSDLMNDSSKAANYNESVPVATEHLSNLYYSTIPHAFGRNRPPVIRTIEQLKREIELLESLTDLKEADMIIKEKGGDDVHPLDSRFKGLGMQEMTPLDPSSKEFSGISEYLIKSRGATHPIKYQVQDIFRLTKDGEDDRFQKSEYANISSDRRLLWHGSRATNYGGILGQGLRIAPPEAPVNGYMFDKGIYLADMSSKSANYCDSSISGGHALLLLCEAELGDPMQVLVNAQYDAGTTAKEKGLYSTWGQGSTGPKAWKDAKCLHPSLAGVKMPDTTEEPGDTNVENAGLYYNEYICYDVAQVRLRYLLRVRM</sequence>
<dbReference type="InterPro" id="IPR008893">
    <property type="entry name" value="WGR_domain"/>
</dbReference>
<dbReference type="GO" id="GO:0006302">
    <property type="term" value="P:double-strand break repair"/>
    <property type="evidence" value="ECO:0007669"/>
    <property type="project" value="TreeGrafter"/>
</dbReference>
<dbReference type="PROSITE" id="PS51977">
    <property type="entry name" value="WGR"/>
    <property type="match status" value="1"/>
</dbReference>
<dbReference type="GO" id="GO:0016779">
    <property type="term" value="F:nucleotidyltransferase activity"/>
    <property type="evidence" value="ECO:0007669"/>
    <property type="project" value="UniProtKB-KW"/>
</dbReference>
<dbReference type="Proteomes" id="UP001271007">
    <property type="component" value="Unassembled WGS sequence"/>
</dbReference>
<proteinExistence type="inferred from homology"/>
<evidence type="ECO:0000256" key="12">
    <source>
        <dbReference type="ARBA" id="ARBA00023242"/>
    </source>
</evidence>
<dbReference type="PROSITE" id="PS51060">
    <property type="entry name" value="PARP_ALPHA_HD"/>
    <property type="match status" value="1"/>
</dbReference>
<feature type="region of interest" description="Disordered" evidence="16">
    <location>
        <begin position="1"/>
        <end position="99"/>
    </location>
</feature>
<dbReference type="Pfam" id="PF02877">
    <property type="entry name" value="PARP_reg"/>
    <property type="match status" value="1"/>
</dbReference>
<evidence type="ECO:0000256" key="2">
    <source>
        <dbReference type="ARBA" id="ARBA00022676"/>
    </source>
</evidence>
<dbReference type="EMBL" id="JAWDJX010000055">
    <property type="protein sequence ID" value="KAK3047911.1"/>
    <property type="molecule type" value="Genomic_DNA"/>
</dbReference>
<keyword evidence="3 15" id="KW-0808">Transferase</keyword>
<dbReference type="GO" id="GO:0005730">
    <property type="term" value="C:nucleolus"/>
    <property type="evidence" value="ECO:0007669"/>
    <property type="project" value="TreeGrafter"/>
</dbReference>
<dbReference type="PANTHER" id="PTHR10459:SF60">
    <property type="entry name" value="POLY [ADP-RIBOSE] POLYMERASE 2"/>
    <property type="match status" value="1"/>
</dbReference>
<dbReference type="GO" id="GO:1990404">
    <property type="term" value="F:NAD+-protein mono-ADP-ribosyltransferase activity"/>
    <property type="evidence" value="ECO:0007669"/>
    <property type="project" value="TreeGrafter"/>
</dbReference>
<evidence type="ECO:0000259" key="19">
    <source>
        <dbReference type="PROSITE" id="PS51977"/>
    </source>
</evidence>
<dbReference type="CDD" id="cd07997">
    <property type="entry name" value="WGR_PARP"/>
    <property type="match status" value="1"/>
</dbReference>
<dbReference type="GO" id="GO:0008270">
    <property type="term" value="F:zinc ion binding"/>
    <property type="evidence" value="ECO:0007669"/>
    <property type="project" value="UniProtKB-KW"/>
</dbReference>
<feature type="domain" description="WGR" evidence="19">
    <location>
        <begin position="101"/>
        <end position="196"/>
    </location>
</feature>
<keyword evidence="9" id="KW-0862">Zinc</keyword>
<dbReference type="AlphaFoldDB" id="A0AAJ0D728"/>
<evidence type="ECO:0000256" key="9">
    <source>
        <dbReference type="ARBA" id="ARBA00022833"/>
    </source>
</evidence>
<name>A0AAJ0D728_9PEZI</name>
<dbReference type="Gene3D" id="3.90.228.10">
    <property type="match status" value="1"/>
</dbReference>
<keyword evidence="5" id="KW-0479">Metal-binding</keyword>
<evidence type="ECO:0000256" key="13">
    <source>
        <dbReference type="ARBA" id="ARBA00024347"/>
    </source>
</evidence>
<dbReference type="GO" id="GO:0003950">
    <property type="term" value="F:NAD+ poly-ADP-ribosyltransferase activity"/>
    <property type="evidence" value="ECO:0007669"/>
    <property type="project" value="UniProtKB-UniRule"/>
</dbReference>
<keyword evidence="2 15" id="KW-0328">Glycosyltransferase</keyword>
<dbReference type="EC" id="2.4.2.-" evidence="15"/>
<keyword evidence="10 15" id="KW-0520">NAD</keyword>
<evidence type="ECO:0000259" key="17">
    <source>
        <dbReference type="PROSITE" id="PS51059"/>
    </source>
</evidence>
<dbReference type="InterPro" id="IPR036930">
    <property type="entry name" value="WGR_dom_sf"/>
</dbReference>
<keyword evidence="21" id="KW-1185">Reference proteome</keyword>
<evidence type="ECO:0000256" key="15">
    <source>
        <dbReference type="RuleBase" id="RU362114"/>
    </source>
</evidence>
<dbReference type="GO" id="GO:0070212">
    <property type="term" value="P:protein poly-ADP-ribosylation"/>
    <property type="evidence" value="ECO:0007669"/>
    <property type="project" value="TreeGrafter"/>
</dbReference>
<keyword evidence="4" id="KW-0548">Nucleotidyltransferase</keyword>
<evidence type="ECO:0000256" key="8">
    <source>
        <dbReference type="ARBA" id="ARBA00022771"/>
    </source>
</evidence>
<dbReference type="InterPro" id="IPR036616">
    <property type="entry name" value="Poly(ADP-ribose)pol_reg_dom_sf"/>
</dbReference>
<evidence type="ECO:0000256" key="7">
    <source>
        <dbReference type="ARBA" id="ARBA00022765"/>
    </source>
</evidence>
<evidence type="ECO:0000313" key="20">
    <source>
        <dbReference type="EMBL" id="KAK3047911.1"/>
    </source>
</evidence>
<evidence type="ECO:0000256" key="1">
    <source>
        <dbReference type="ARBA" id="ARBA00004123"/>
    </source>
</evidence>
<dbReference type="SUPFAM" id="SSF56399">
    <property type="entry name" value="ADP-ribosylation"/>
    <property type="match status" value="1"/>
</dbReference>
<dbReference type="GO" id="GO:0003677">
    <property type="term" value="F:DNA binding"/>
    <property type="evidence" value="ECO:0007669"/>
    <property type="project" value="UniProtKB-KW"/>
</dbReference>
<dbReference type="Gene3D" id="2.20.140.10">
    <property type="entry name" value="WGR domain"/>
    <property type="match status" value="1"/>
</dbReference>
<comment type="catalytic activity">
    <reaction evidence="14">
        <text>NAD(+) + (ADP-D-ribosyl)n-acceptor = nicotinamide + (ADP-D-ribosyl)n+1-acceptor + H(+).</text>
        <dbReference type="EC" id="2.4.2.30"/>
    </reaction>
</comment>
<evidence type="ECO:0000256" key="11">
    <source>
        <dbReference type="ARBA" id="ARBA00023125"/>
    </source>
</evidence>
<gene>
    <name evidence="20" type="ORF">LTR09_010736</name>
</gene>
<dbReference type="Gene3D" id="1.20.142.10">
    <property type="entry name" value="Poly(ADP-ribose) polymerase, regulatory domain"/>
    <property type="match status" value="1"/>
</dbReference>
<dbReference type="FunFam" id="1.20.142.10:FF:000002">
    <property type="entry name" value="Poly [ADP-ribose] polymerase"/>
    <property type="match status" value="1"/>
</dbReference>
<dbReference type="FunFam" id="2.20.140.10:FF:000001">
    <property type="entry name" value="Poly [ADP-ribose] polymerase"/>
    <property type="match status" value="1"/>
</dbReference>
<dbReference type="Pfam" id="PF00644">
    <property type="entry name" value="PARP"/>
    <property type="match status" value="1"/>
</dbReference>
<feature type="compositionally biased region" description="Basic and acidic residues" evidence="16">
    <location>
        <begin position="69"/>
        <end position="82"/>
    </location>
</feature>
<dbReference type="Pfam" id="PF05406">
    <property type="entry name" value="WGR"/>
    <property type="match status" value="1"/>
</dbReference>
<organism evidence="20 21">
    <name type="scientific">Extremus antarcticus</name>
    <dbReference type="NCBI Taxonomy" id="702011"/>
    <lineage>
        <taxon>Eukaryota</taxon>
        <taxon>Fungi</taxon>
        <taxon>Dikarya</taxon>
        <taxon>Ascomycota</taxon>
        <taxon>Pezizomycotina</taxon>
        <taxon>Dothideomycetes</taxon>
        <taxon>Dothideomycetidae</taxon>
        <taxon>Mycosphaerellales</taxon>
        <taxon>Extremaceae</taxon>
        <taxon>Extremus</taxon>
    </lineage>
</organism>
<comment type="similarity">
    <text evidence="13">Belongs to the ARTD/PARP family.</text>
</comment>
<evidence type="ECO:0000256" key="14">
    <source>
        <dbReference type="ARBA" id="ARBA00033987"/>
    </source>
</evidence>
<dbReference type="CDD" id="cd01437">
    <property type="entry name" value="parp_like"/>
    <property type="match status" value="1"/>
</dbReference>
<keyword evidence="11" id="KW-0238">DNA-binding</keyword>
<feature type="domain" description="PARP catalytic" evidence="17">
    <location>
        <begin position="363"/>
        <end position="596"/>
    </location>
</feature>
<dbReference type="InterPro" id="IPR004102">
    <property type="entry name" value="Poly(ADP-ribose)pol_reg_dom"/>
</dbReference>
<evidence type="ECO:0000256" key="5">
    <source>
        <dbReference type="ARBA" id="ARBA00022723"/>
    </source>
</evidence>
<dbReference type="SUPFAM" id="SSF142921">
    <property type="entry name" value="WGR domain-like"/>
    <property type="match status" value="1"/>
</dbReference>
<accession>A0AAJ0D728</accession>
<keyword evidence="6" id="KW-0677">Repeat</keyword>
<comment type="subcellular location">
    <subcellularLocation>
        <location evidence="1">Nucleus</location>
    </subcellularLocation>
</comment>
<evidence type="ECO:0000256" key="3">
    <source>
        <dbReference type="ARBA" id="ARBA00022679"/>
    </source>
</evidence>
<evidence type="ECO:0000256" key="4">
    <source>
        <dbReference type="ARBA" id="ARBA00022695"/>
    </source>
</evidence>